<evidence type="ECO:0000256" key="5">
    <source>
        <dbReference type="ARBA" id="ARBA00022692"/>
    </source>
</evidence>
<dbReference type="PIRSF" id="PIRSF006603">
    <property type="entry name" value="DinF"/>
    <property type="match status" value="1"/>
</dbReference>
<feature type="transmembrane region" description="Helical" evidence="10">
    <location>
        <begin position="233"/>
        <end position="258"/>
    </location>
</feature>
<dbReference type="PANTHER" id="PTHR43298">
    <property type="entry name" value="MULTIDRUG RESISTANCE PROTEIN NORM-RELATED"/>
    <property type="match status" value="1"/>
</dbReference>
<dbReference type="GO" id="GO:0006811">
    <property type="term" value="P:monoatomic ion transport"/>
    <property type="evidence" value="ECO:0007669"/>
    <property type="project" value="UniProtKB-KW"/>
</dbReference>
<reference evidence="11 12" key="1">
    <citation type="submission" date="2014-02" db="EMBL/GenBank/DDBJ databases">
        <authorList>
            <person name="Sears C."/>
            <person name="Carroll K."/>
            <person name="Sack B.R."/>
            <person name="Qadri F."/>
            <person name="Myers L.L."/>
            <person name="Chung G.-T."/>
            <person name="Escheverria P."/>
            <person name="Fraser C.M."/>
            <person name="Sadzewicz L."/>
            <person name="Shefchek K.A."/>
            <person name="Tallon L."/>
            <person name="Das S.P."/>
            <person name="Daugherty S."/>
            <person name="Mongodin E.F."/>
        </authorList>
    </citation>
    <scope>NUCLEOTIDE SEQUENCE [LARGE SCALE GENOMIC DNA]</scope>
    <source>
        <strain evidence="11 12">3976T8</strain>
    </source>
</reference>
<keyword evidence="3" id="KW-0050">Antiport</keyword>
<dbReference type="RefSeq" id="WP_004326341.1">
    <property type="nucleotide sequence ID" value="NZ_JGDS01000050.1"/>
</dbReference>
<evidence type="ECO:0000256" key="3">
    <source>
        <dbReference type="ARBA" id="ARBA00022449"/>
    </source>
</evidence>
<keyword evidence="5 10" id="KW-0812">Transmembrane</keyword>
<dbReference type="AlphaFoldDB" id="A0A016CQC1"/>
<feature type="transmembrane region" description="Helical" evidence="10">
    <location>
        <begin position="167"/>
        <end position="187"/>
    </location>
</feature>
<proteinExistence type="predicted"/>
<dbReference type="CDD" id="cd13140">
    <property type="entry name" value="MATE_like_1"/>
    <property type="match status" value="1"/>
</dbReference>
<sequence>MEQTSAKREKRKSLLRIAIPIILSSCLQISYDITDMFWVGKLGSGEVAAVGTAGFYIKLGWSLISVITIGTMVSVSHSIGAEKKDRIQHFISCGIRSTFVLGIFYALFVFMLAEPLISLFNIERPEVNTMAQNYLRISSITVLIMFMNLLFTAIIDAHGKTQFSFRAVLYGNIVNIILDPLFIFYFGLGVEGAAWATAFSQWGAMMYAIYLLRHRLELTLSIKAVPRKFLRKILGIGTAPAMQRILFSLIGIAIGRIVSIWGTDAIAAQKLGLQIESLSFLLMNGLMQATSILIGQYYGERNTDMIRKCYRTSIRLGYCISIPATFIFLAFPETILSFFVKEAATIEIGSAYLRIVGFSQLFATLEILTSGAYTGQGLTKYPATVSIVFTTMRIPLALLLGKSMGMGIDGVWWSISLTSVIKGIVLYLLYRKREKELEESNIQYSSI</sequence>
<feature type="transmembrane region" description="Helical" evidence="10">
    <location>
        <begin position="14"/>
        <end position="31"/>
    </location>
</feature>
<accession>A0A016CQC1</accession>
<feature type="transmembrane region" description="Helical" evidence="10">
    <location>
        <begin position="411"/>
        <end position="430"/>
    </location>
</feature>
<organism evidence="11 12">
    <name type="scientific">Bacteroides fragilis str. 3976T8</name>
    <dbReference type="NCBI Taxonomy" id="1339314"/>
    <lineage>
        <taxon>Bacteria</taxon>
        <taxon>Pseudomonadati</taxon>
        <taxon>Bacteroidota</taxon>
        <taxon>Bacteroidia</taxon>
        <taxon>Bacteroidales</taxon>
        <taxon>Bacteroidaceae</taxon>
        <taxon>Bacteroides</taxon>
    </lineage>
</organism>
<evidence type="ECO:0000313" key="11">
    <source>
        <dbReference type="EMBL" id="EXZ73584.1"/>
    </source>
</evidence>
<feature type="transmembrane region" description="Helical" evidence="10">
    <location>
        <begin position="351"/>
        <end position="369"/>
    </location>
</feature>
<feature type="transmembrane region" description="Helical" evidence="10">
    <location>
        <begin position="193"/>
        <end position="212"/>
    </location>
</feature>
<evidence type="ECO:0000313" key="12">
    <source>
        <dbReference type="Proteomes" id="UP000020938"/>
    </source>
</evidence>
<evidence type="ECO:0000256" key="1">
    <source>
        <dbReference type="ARBA" id="ARBA00004651"/>
    </source>
</evidence>
<dbReference type="PATRIC" id="fig|1339314.3.peg.2272"/>
<evidence type="ECO:0000256" key="7">
    <source>
        <dbReference type="ARBA" id="ARBA00023065"/>
    </source>
</evidence>
<dbReference type="GO" id="GO:0042910">
    <property type="term" value="F:xenobiotic transmembrane transporter activity"/>
    <property type="evidence" value="ECO:0007669"/>
    <property type="project" value="InterPro"/>
</dbReference>
<evidence type="ECO:0000256" key="9">
    <source>
        <dbReference type="ARBA" id="ARBA00031636"/>
    </source>
</evidence>
<dbReference type="InterPro" id="IPR002528">
    <property type="entry name" value="MATE_fam"/>
</dbReference>
<dbReference type="EMBL" id="JGDS01000050">
    <property type="protein sequence ID" value="EXZ73584.1"/>
    <property type="molecule type" value="Genomic_DNA"/>
</dbReference>
<feature type="transmembrane region" description="Helical" evidence="10">
    <location>
        <begin position="318"/>
        <end position="339"/>
    </location>
</feature>
<evidence type="ECO:0000256" key="2">
    <source>
        <dbReference type="ARBA" id="ARBA00022448"/>
    </source>
</evidence>
<keyword evidence="4" id="KW-1003">Cell membrane</keyword>
<dbReference type="InterPro" id="IPR048279">
    <property type="entry name" value="MdtK-like"/>
</dbReference>
<dbReference type="InterPro" id="IPR050222">
    <property type="entry name" value="MATE_MdtK"/>
</dbReference>
<comment type="subcellular location">
    <subcellularLocation>
        <location evidence="1">Cell membrane</location>
        <topology evidence="1">Multi-pass membrane protein</topology>
    </subcellularLocation>
</comment>
<gene>
    <name evidence="11" type="ORF">M123_2064</name>
</gene>
<evidence type="ECO:0000256" key="6">
    <source>
        <dbReference type="ARBA" id="ARBA00022989"/>
    </source>
</evidence>
<feature type="transmembrane region" description="Helical" evidence="10">
    <location>
        <begin position="134"/>
        <end position="155"/>
    </location>
</feature>
<evidence type="ECO:0000256" key="8">
    <source>
        <dbReference type="ARBA" id="ARBA00023136"/>
    </source>
</evidence>
<feature type="transmembrane region" description="Helical" evidence="10">
    <location>
        <begin position="381"/>
        <end position="399"/>
    </location>
</feature>
<dbReference type="Proteomes" id="UP000020938">
    <property type="component" value="Unassembled WGS sequence"/>
</dbReference>
<dbReference type="Pfam" id="PF01554">
    <property type="entry name" value="MatE"/>
    <property type="match status" value="2"/>
</dbReference>
<keyword evidence="6 10" id="KW-1133">Transmembrane helix</keyword>
<dbReference type="GO" id="GO:0005886">
    <property type="term" value="C:plasma membrane"/>
    <property type="evidence" value="ECO:0007669"/>
    <property type="project" value="UniProtKB-SubCell"/>
</dbReference>
<dbReference type="GO" id="GO:0015297">
    <property type="term" value="F:antiporter activity"/>
    <property type="evidence" value="ECO:0007669"/>
    <property type="project" value="UniProtKB-KW"/>
</dbReference>
<dbReference type="NCBIfam" id="TIGR00797">
    <property type="entry name" value="matE"/>
    <property type="match status" value="1"/>
</dbReference>
<comment type="caution">
    <text evidence="11">The sequence shown here is derived from an EMBL/GenBank/DDBJ whole genome shotgun (WGS) entry which is preliminary data.</text>
</comment>
<evidence type="ECO:0000256" key="10">
    <source>
        <dbReference type="SAM" id="Phobius"/>
    </source>
</evidence>
<name>A0A016CQC1_BACFG</name>
<dbReference type="PANTHER" id="PTHR43298:SF2">
    <property type="entry name" value="FMN_FAD EXPORTER YEEO-RELATED"/>
    <property type="match status" value="1"/>
</dbReference>
<feature type="transmembrane region" description="Helical" evidence="10">
    <location>
        <begin position="278"/>
        <end position="298"/>
    </location>
</feature>
<protein>
    <recommendedName>
        <fullName evidence="9">Multidrug-efflux transporter</fullName>
    </recommendedName>
</protein>
<evidence type="ECO:0000256" key="4">
    <source>
        <dbReference type="ARBA" id="ARBA00022475"/>
    </source>
</evidence>
<keyword evidence="2" id="KW-0813">Transport</keyword>
<keyword evidence="7" id="KW-0406">Ion transport</keyword>
<feature type="transmembrane region" description="Helical" evidence="10">
    <location>
        <begin position="99"/>
        <end position="122"/>
    </location>
</feature>
<keyword evidence="8 10" id="KW-0472">Membrane</keyword>